<evidence type="ECO:0000313" key="2">
    <source>
        <dbReference type="Proteomes" id="UP000184476"/>
    </source>
</evidence>
<sequence>MLTNRLHGFLLFNFLVKDDQNLVEVLEAGKGYVVPGITAADHSIEEGIQKVRTFKKHVDMVSIGLGGNGNPENWKKALTIASTTGAGHLNQPFERASYAQGYCEGQGKRQWVNALVAPTGEVGQVQLSSGQKMSTHAFVDLVYTLGIPSIKLMPIKGLTHLDELVDLTRKAAYRGIEGIEPAGGISVDNIVNMVEAVQTSGIKLFMPHIFGSTIDPQTKRTIPEQVAMILEKVSG</sequence>
<dbReference type="AlphaFoldDB" id="A0A1M4SX57"/>
<dbReference type="RefSeq" id="WP_073150517.1">
    <property type="nucleotide sequence ID" value="NZ_FQVL01000001.1"/>
</dbReference>
<dbReference type="OrthoDB" id="6580179at2"/>
<evidence type="ECO:0000313" key="1">
    <source>
        <dbReference type="EMBL" id="SHE36823.1"/>
    </source>
</evidence>
<dbReference type="EMBL" id="FQVL01000001">
    <property type="protein sequence ID" value="SHE36823.1"/>
    <property type="molecule type" value="Genomic_DNA"/>
</dbReference>
<protein>
    <submittedName>
        <fullName evidence="1">2-dehydro-3-deoxy-phosphogluconate aldolase</fullName>
    </submittedName>
</protein>
<dbReference type="STRING" id="112248.SAMN05444392_101188"/>
<dbReference type="Gene3D" id="3.20.20.70">
    <property type="entry name" value="Aldolase class I"/>
    <property type="match status" value="1"/>
</dbReference>
<dbReference type="Proteomes" id="UP000184476">
    <property type="component" value="Unassembled WGS sequence"/>
</dbReference>
<dbReference type="Pfam" id="PF07071">
    <property type="entry name" value="KDGP_aldolase"/>
    <property type="match status" value="1"/>
</dbReference>
<dbReference type="InterPro" id="IPR010763">
    <property type="entry name" value="DgaF"/>
</dbReference>
<keyword evidence="2" id="KW-1185">Reference proteome</keyword>
<organism evidence="1 2">
    <name type="scientific">Seinonella peptonophila</name>
    <dbReference type="NCBI Taxonomy" id="112248"/>
    <lineage>
        <taxon>Bacteria</taxon>
        <taxon>Bacillati</taxon>
        <taxon>Bacillota</taxon>
        <taxon>Bacilli</taxon>
        <taxon>Bacillales</taxon>
        <taxon>Thermoactinomycetaceae</taxon>
        <taxon>Seinonella</taxon>
    </lineage>
</organism>
<proteinExistence type="predicted"/>
<accession>A0A1M4SX57</accession>
<dbReference type="InterPro" id="IPR013785">
    <property type="entry name" value="Aldolase_TIM"/>
</dbReference>
<name>A0A1M4SX57_9BACL</name>
<reference evidence="1 2" key="1">
    <citation type="submission" date="2016-11" db="EMBL/GenBank/DDBJ databases">
        <authorList>
            <person name="Jaros S."/>
            <person name="Januszkiewicz K."/>
            <person name="Wedrychowicz H."/>
        </authorList>
    </citation>
    <scope>NUCLEOTIDE SEQUENCE [LARGE SCALE GENOMIC DNA]</scope>
    <source>
        <strain evidence="1 2">DSM 44666</strain>
    </source>
</reference>
<gene>
    <name evidence="1" type="ORF">SAMN05444392_101188</name>
</gene>